<proteinExistence type="predicted"/>
<dbReference type="SUPFAM" id="SSF46689">
    <property type="entry name" value="Homeodomain-like"/>
    <property type="match status" value="2"/>
</dbReference>
<dbReference type="SMART" id="SM00342">
    <property type="entry name" value="HTH_ARAC"/>
    <property type="match status" value="1"/>
</dbReference>
<gene>
    <name evidence="5" type="primary">soxS</name>
    <name evidence="5" type="ORF">DSM104443_04001</name>
</gene>
<accession>A0A6M4H4P9</accession>
<dbReference type="InterPro" id="IPR050204">
    <property type="entry name" value="AraC_XylS_family_regulators"/>
</dbReference>
<name>A0A6M4H4P9_9PROT</name>
<dbReference type="InterPro" id="IPR018060">
    <property type="entry name" value="HTH_AraC"/>
</dbReference>
<dbReference type="PROSITE" id="PS01124">
    <property type="entry name" value="HTH_ARAC_FAMILY_2"/>
    <property type="match status" value="1"/>
</dbReference>
<keyword evidence="6" id="KW-1185">Reference proteome</keyword>
<dbReference type="GO" id="GO:0043565">
    <property type="term" value="F:sequence-specific DNA binding"/>
    <property type="evidence" value="ECO:0007669"/>
    <property type="project" value="InterPro"/>
</dbReference>
<dbReference type="InterPro" id="IPR020449">
    <property type="entry name" value="Tscrpt_reg_AraC-type_HTH"/>
</dbReference>
<dbReference type="Gene3D" id="1.10.10.60">
    <property type="entry name" value="Homeodomain-like"/>
    <property type="match status" value="1"/>
</dbReference>
<reference evidence="5 6" key="1">
    <citation type="submission" date="2020-04" db="EMBL/GenBank/DDBJ databases">
        <title>Usitatibacter rugosus gen. nov., sp. nov. and Usitatibacter palustris sp. nov., novel members of Usitatibacteraceae fam. nov. within the order Nitrosomonadales isolated from soil.</title>
        <authorList>
            <person name="Huber K.J."/>
            <person name="Neumann-Schaal M."/>
            <person name="Geppert A."/>
            <person name="Luckner M."/>
            <person name="Wanner G."/>
            <person name="Overmann J."/>
        </authorList>
    </citation>
    <scope>NUCLEOTIDE SEQUENCE [LARGE SCALE GENOMIC DNA]</scope>
    <source>
        <strain evidence="5 6">0125_3</strain>
    </source>
</reference>
<evidence type="ECO:0000256" key="2">
    <source>
        <dbReference type="ARBA" id="ARBA00023125"/>
    </source>
</evidence>
<keyword evidence="2" id="KW-0238">DNA-binding</keyword>
<feature type="domain" description="HTH araC/xylS-type" evidence="4">
    <location>
        <begin position="13"/>
        <end position="111"/>
    </location>
</feature>
<dbReference type="RefSeq" id="WP_171095521.1">
    <property type="nucleotide sequence ID" value="NZ_CP053069.1"/>
</dbReference>
<keyword evidence="1" id="KW-0805">Transcription regulation</keyword>
<dbReference type="PROSITE" id="PS00041">
    <property type="entry name" value="HTH_ARAC_FAMILY_1"/>
    <property type="match status" value="1"/>
</dbReference>
<protein>
    <submittedName>
        <fullName evidence="5">Regulatory protein SoxS</fullName>
    </submittedName>
</protein>
<dbReference type="KEGG" id="uru:DSM104443_04001"/>
<dbReference type="InterPro" id="IPR009057">
    <property type="entry name" value="Homeodomain-like_sf"/>
</dbReference>
<organism evidence="5 6">
    <name type="scientific">Usitatibacter rugosus</name>
    <dbReference type="NCBI Taxonomy" id="2732067"/>
    <lineage>
        <taxon>Bacteria</taxon>
        <taxon>Pseudomonadati</taxon>
        <taxon>Pseudomonadota</taxon>
        <taxon>Betaproteobacteria</taxon>
        <taxon>Nitrosomonadales</taxon>
        <taxon>Usitatibacteraceae</taxon>
        <taxon>Usitatibacter</taxon>
    </lineage>
</organism>
<dbReference type="PANTHER" id="PTHR46796:SF6">
    <property type="entry name" value="ARAC SUBFAMILY"/>
    <property type="match status" value="1"/>
</dbReference>
<evidence type="ECO:0000256" key="1">
    <source>
        <dbReference type="ARBA" id="ARBA00023015"/>
    </source>
</evidence>
<evidence type="ECO:0000313" key="5">
    <source>
        <dbReference type="EMBL" id="QJR12907.1"/>
    </source>
</evidence>
<evidence type="ECO:0000259" key="4">
    <source>
        <dbReference type="PROSITE" id="PS01124"/>
    </source>
</evidence>
<dbReference type="PRINTS" id="PR00032">
    <property type="entry name" value="HTHARAC"/>
</dbReference>
<evidence type="ECO:0000256" key="3">
    <source>
        <dbReference type="ARBA" id="ARBA00023163"/>
    </source>
</evidence>
<dbReference type="AlphaFoldDB" id="A0A6M4H4P9"/>
<dbReference type="EMBL" id="CP053069">
    <property type="protein sequence ID" value="QJR12907.1"/>
    <property type="molecule type" value="Genomic_DNA"/>
</dbReference>
<sequence>MHTSSGLKPRAMERVMAHIEDNIGENLNLGTLASIACVSKFHFVRMFRRSTGHSPMAFVLRRRIELARLALEGRETTLASVAAELGFYDQSHFTRSFRRHTGFTPGKYQPLTCR</sequence>
<dbReference type="Pfam" id="PF12833">
    <property type="entry name" value="HTH_18"/>
    <property type="match status" value="1"/>
</dbReference>
<dbReference type="GO" id="GO:0003700">
    <property type="term" value="F:DNA-binding transcription factor activity"/>
    <property type="evidence" value="ECO:0007669"/>
    <property type="project" value="InterPro"/>
</dbReference>
<dbReference type="Proteomes" id="UP000501534">
    <property type="component" value="Chromosome"/>
</dbReference>
<dbReference type="PANTHER" id="PTHR46796">
    <property type="entry name" value="HTH-TYPE TRANSCRIPTIONAL ACTIVATOR RHAS-RELATED"/>
    <property type="match status" value="1"/>
</dbReference>
<evidence type="ECO:0000313" key="6">
    <source>
        <dbReference type="Proteomes" id="UP000501534"/>
    </source>
</evidence>
<dbReference type="InterPro" id="IPR018062">
    <property type="entry name" value="HTH_AraC-typ_CS"/>
</dbReference>
<keyword evidence="3" id="KW-0804">Transcription</keyword>